<dbReference type="Gene3D" id="3.20.20.80">
    <property type="entry name" value="Glycosidases"/>
    <property type="match status" value="1"/>
</dbReference>
<evidence type="ECO:0000313" key="4">
    <source>
        <dbReference type="Proteomes" id="UP000759443"/>
    </source>
</evidence>
<dbReference type="Proteomes" id="UP000759443">
    <property type="component" value="Unassembled WGS sequence"/>
</dbReference>
<name>A0ABS4E5X8_9HYPH</name>
<reference evidence="3 4" key="1">
    <citation type="submission" date="2021-03" db="EMBL/GenBank/DDBJ databases">
        <title>Genomic Encyclopedia of Type Strains, Phase IV (KMG-IV): sequencing the most valuable type-strain genomes for metagenomic binning, comparative biology and taxonomic classification.</title>
        <authorList>
            <person name="Goeker M."/>
        </authorList>
    </citation>
    <scope>NUCLEOTIDE SEQUENCE [LARGE SCALE GENOMIC DNA]</scope>
    <source>
        <strain evidence="3 4">DSM 21600</strain>
    </source>
</reference>
<dbReference type="PROSITE" id="PS51318">
    <property type="entry name" value="TAT"/>
    <property type="match status" value="1"/>
</dbReference>
<evidence type="ECO:0000259" key="2">
    <source>
        <dbReference type="Pfam" id="PF08924"/>
    </source>
</evidence>
<keyword evidence="1" id="KW-0732">Signal</keyword>
<accession>A0ABS4E5X8</accession>
<protein>
    <recommendedName>
        <fullName evidence="2">Rv2525c-like glycoside hydrolase-like domain-containing protein</fullName>
    </recommendedName>
</protein>
<feature type="signal peptide" evidence="1">
    <location>
        <begin position="1"/>
        <end position="24"/>
    </location>
</feature>
<organism evidence="3 4">
    <name type="scientific">Rhizobium halophytocola</name>
    <dbReference type="NCBI Taxonomy" id="735519"/>
    <lineage>
        <taxon>Bacteria</taxon>
        <taxon>Pseudomonadati</taxon>
        <taxon>Pseudomonadota</taxon>
        <taxon>Alphaproteobacteria</taxon>
        <taxon>Hyphomicrobiales</taxon>
        <taxon>Rhizobiaceae</taxon>
        <taxon>Rhizobium/Agrobacterium group</taxon>
        <taxon>Rhizobium</taxon>
    </lineage>
</organism>
<dbReference type="InterPro" id="IPR015020">
    <property type="entry name" value="Rv2525c-like_Glyco_Hydro-like"/>
</dbReference>
<dbReference type="Pfam" id="PF08924">
    <property type="entry name" value="Rv2525c_GlyHyd-like"/>
    <property type="match status" value="1"/>
</dbReference>
<feature type="domain" description="Rv2525c-like glycoside hydrolase-like" evidence="2">
    <location>
        <begin position="72"/>
        <end position="254"/>
    </location>
</feature>
<dbReference type="InterPro" id="IPR006311">
    <property type="entry name" value="TAT_signal"/>
</dbReference>
<sequence>MVSRRDFVRLTTCCALAAAAPKLAAAAAAPAQTSRLHIIDMANAAYFDRDQVPDGLDGTNACRQVNDRFLANLRDRGVDTIIRYYSDRNNAGLNCKNITVRERDLLHDFDFAVGIVYQYNGRARDRYTMQTADHDSRFILERAKRIGQPEGSTIYIGVDSDRSLNTDENILAYFALLNARLTPQYRIGVYAAGSRCRLLKERGLASFFWIPEAPAWDGTQAFLNSGDWTFFQNKTEVGQSALTRDVGQAVRIDTSIVNPAAGNSIGAFKRDGTIKTYGAAKLETIAAHRKWVNVPRLEILDRPQGRPVGHSCVARTIHVLSESDGWAEVDRDEDGLSDGYCRSGDLAPLAEMPRWKRGCVPARI</sequence>
<feature type="chain" id="PRO_5046464512" description="Rv2525c-like glycoside hydrolase-like domain-containing protein" evidence="1">
    <location>
        <begin position="25"/>
        <end position="364"/>
    </location>
</feature>
<dbReference type="EMBL" id="JAGGJU010000017">
    <property type="protein sequence ID" value="MBP1853322.1"/>
    <property type="molecule type" value="Genomic_DNA"/>
</dbReference>
<keyword evidence="4" id="KW-1185">Reference proteome</keyword>
<evidence type="ECO:0000256" key="1">
    <source>
        <dbReference type="SAM" id="SignalP"/>
    </source>
</evidence>
<comment type="caution">
    <text evidence="3">The sequence shown here is derived from an EMBL/GenBank/DDBJ whole genome shotgun (WGS) entry which is preliminary data.</text>
</comment>
<evidence type="ECO:0000313" key="3">
    <source>
        <dbReference type="EMBL" id="MBP1853322.1"/>
    </source>
</evidence>
<dbReference type="RefSeq" id="WP_209949052.1">
    <property type="nucleotide sequence ID" value="NZ_JAGGJU010000017.1"/>
</dbReference>
<dbReference type="InterPro" id="IPR017853">
    <property type="entry name" value="GH"/>
</dbReference>
<dbReference type="SUPFAM" id="SSF51445">
    <property type="entry name" value="(Trans)glycosidases"/>
    <property type="match status" value="1"/>
</dbReference>
<gene>
    <name evidence="3" type="ORF">J2Z17_004783</name>
</gene>
<proteinExistence type="predicted"/>